<sequence>MGFQMGLKLQENQPLWRIRYFADMVKSRIVKKY</sequence>
<dbReference type="Proteomes" id="UP000016843">
    <property type="component" value="Unassembled WGS sequence"/>
</dbReference>
<reference evidence="1 2" key="1">
    <citation type="journal article" date="2013" name="Genome Announc.">
        <title>Draft Genome Sequence of the Psychrophilic and Alkaliphilic Rhodonellum psychrophilum Strain GCM71T.</title>
        <authorList>
            <person name="Hauptmann A.L."/>
            <person name="Glaring M.A."/>
            <person name="Hallin P.F."/>
            <person name="Prieme A."/>
            <person name="Stougaard P."/>
        </authorList>
    </citation>
    <scope>NUCLEOTIDE SEQUENCE [LARGE SCALE GENOMIC DNA]</scope>
    <source>
        <strain evidence="1 2">GCM71</strain>
    </source>
</reference>
<dbReference type="AlphaFoldDB" id="U5BZ77"/>
<name>U5BZ77_9BACT</name>
<organism evidence="1 2">
    <name type="scientific">Rhodonellum psychrophilum GCM71 = DSM 17998</name>
    <dbReference type="NCBI Taxonomy" id="1123057"/>
    <lineage>
        <taxon>Bacteria</taxon>
        <taxon>Pseudomonadati</taxon>
        <taxon>Bacteroidota</taxon>
        <taxon>Cytophagia</taxon>
        <taxon>Cytophagales</taxon>
        <taxon>Cytophagaceae</taxon>
        <taxon>Rhodonellum</taxon>
    </lineage>
</organism>
<gene>
    <name evidence="1" type="ORF">P872_06885</name>
</gene>
<evidence type="ECO:0000313" key="1">
    <source>
        <dbReference type="EMBL" id="ERM81966.1"/>
    </source>
</evidence>
<dbReference type="EMBL" id="AWXR01000036">
    <property type="protein sequence ID" value="ERM81966.1"/>
    <property type="molecule type" value="Genomic_DNA"/>
</dbReference>
<comment type="caution">
    <text evidence="1">The sequence shown here is derived from an EMBL/GenBank/DDBJ whole genome shotgun (WGS) entry which is preliminary data.</text>
</comment>
<keyword evidence="2" id="KW-1185">Reference proteome</keyword>
<evidence type="ECO:0000313" key="2">
    <source>
        <dbReference type="Proteomes" id="UP000016843"/>
    </source>
</evidence>
<accession>U5BZ77</accession>
<proteinExistence type="predicted"/>
<protein>
    <submittedName>
        <fullName evidence="1">Uncharacterized protein</fullName>
    </submittedName>
</protein>